<keyword evidence="1" id="KW-0472">Membrane</keyword>
<protein>
    <submittedName>
        <fullName evidence="2">Uncharacterized protein</fullName>
    </submittedName>
</protein>
<accession>A0A1G5JZS6</accession>
<sequence length="195" mass="22837">MLALFLIYSGVRKLVSQDHYSESIIFNLIMSILPLYFFIRERFIIEEMQNYGFASVLTWFMMAVLIAYVYGIYNSVTTKKLSIKGIDEEYIMDSLESVLERYRIEYNKDDKNASKQYVLEDIKATIQIDDSIFTNGKSISFKKITSIPHFEDIIYDLVDLFRKKNDKRPILSGILSISAGFITIIVGLWVYYQYL</sequence>
<feature type="transmembrane region" description="Helical" evidence="1">
    <location>
        <begin position="20"/>
        <end position="39"/>
    </location>
</feature>
<reference evidence="2 3" key="1">
    <citation type="submission" date="2016-10" db="EMBL/GenBank/DDBJ databases">
        <authorList>
            <person name="de Groot N.N."/>
        </authorList>
    </citation>
    <scope>NUCLEOTIDE SEQUENCE [LARGE SCALE GENOMIC DNA]</scope>
    <source>
        <strain evidence="2 3">DSM 18978</strain>
    </source>
</reference>
<dbReference type="STRING" id="1120976.SAMN03080606_03131"/>
<evidence type="ECO:0000313" key="2">
    <source>
        <dbReference type="EMBL" id="SCY93431.1"/>
    </source>
</evidence>
<keyword evidence="1" id="KW-1133">Transmembrane helix</keyword>
<keyword evidence="3" id="KW-1185">Reference proteome</keyword>
<proteinExistence type="predicted"/>
<evidence type="ECO:0000313" key="3">
    <source>
        <dbReference type="Proteomes" id="UP000198636"/>
    </source>
</evidence>
<name>A0A1G5JZS6_9FIRM</name>
<dbReference type="Proteomes" id="UP000198636">
    <property type="component" value="Unassembled WGS sequence"/>
</dbReference>
<dbReference type="AlphaFoldDB" id="A0A1G5JZS6"/>
<gene>
    <name evidence="2" type="ORF">SAMN03080606_03131</name>
</gene>
<feature type="transmembrane region" description="Helical" evidence="1">
    <location>
        <begin position="51"/>
        <end position="73"/>
    </location>
</feature>
<evidence type="ECO:0000256" key="1">
    <source>
        <dbReference type="SAM" id="Phobius"/>
    </source>
</evidence>
<dbReference type="OrthoDB" id="9851507at2"/>
<organism evidence="2 3">
    <name type="scientific">Alkaliphilus peptidifermentans DSM 18978</name>
    <dbReference type="NCBI Taxonomy" id="1120976"/>
    <lineage>
        <taxon>Bacteria</taxon>
        <taxon>Bacillati</taxon>
        <taxon>Bacillota</taxon>
        <taxon>Clostridia</taxon>
        <taxon>Peptostreptococcales</taxon>
        <taxon>Natronincolaceae</taxon>
        <taxon>Alkaliphilus</taxon>
    </lineage>
</organism>
<keyword evidence="1" id="KW-0812">Transmembrane</keyword>
<feature type="transmembrane region" description="Helical" evidence="1">
    <location>
        <begin position="170"/>
        <end position="192"/>
    </location>
</feature>
<dbReference type="EMBL" id="FMUS01000022">
    <property type="protein sequence ID" value="SCY93431.1"/>
    <property type="molecule type" value="Genomic_DNA"/>
</dbReference>